<sequence>MRIKFRLINYYRFIKKILPQSVLWHRHEWDDHVTSRYYGMYSGQNGKKKDHYYLEINQVVYSLHSVEDLVNLDHELFMNRLSKGGSVQTSAALPKKQNYCSICSHKDGCPLMKKPYAERSRQCLFIPLVYMLPACKMEVENLRPANSRLITEMVMQSLYAERLPETILELLSPMQVYQRTFTFAQLQ</sequence>
<comment type="caution">
    <text evidence="1">The sequence shown here is derived from an EMBL/GenBank/DDBJ whole genome shotgun (WGS) entry which is preliminary data.</text>
</comment>
<gene>
    <name evidence="1" type="ORF">EV199_3820</name>
</gene>
<organism evidence="1 2">
    <name type="scientific">Pseudobacter ginsenosidimutans</name>
    <dbReference type="NCBI Taxonomy" id="661488"/>
    <lineage>
        <taxon>Bacteria</taxon>
        <taxon>Pseudomonadati</taxon>
        <taxon>Bacteroidota</taxon>
        <taxon>Chitinophagia</taxon>
        <taxon>Chitinophagales</taxon>
        <taxon>Chitinophagaceae</taxon>
        <taxon>Pseudobacter</taxon>
    </lineage>
</organism>
<proteinExistence type="predicted"/>
<reference evidence="1 2" key="1">
    <citation type="submission" date="2019-02" db="EMBL/GenBank/DDBJ databases">
        <title>Genomic Encyclopedia of Type Strains, Phase IV (KMG-IV): sequencing the most valuable type-strain genomes for metagenomic binning, comparative biology and taxonomic classification.</title>
        <authorList>
            <person name="Goeker M."/>
        </authorList>
    </citation>
    <scope>NUCLEOTIDE SEQUENCE [LARGE SCALE GENOMIC DNA]</scope>
    <source>
        <strain evidence="1 2">DSM 18116</strain>
    </source>
</reference>
<dbReference type="AlphaFoldDB" id="A0A4Q7MTG6"/>
<dbReference type="RefSeq" id="WP_130542373.1">
    <property type="nucleotide sequence ID" value="NZ_CP042431.1"/>
</dbReference>
<keyword evidence="2" id="KW-1185">Reference proteome</keyword>
<dbReference type="OrthoDB" id="9864345at2"/>
<protein>
    <submittedName>
        <fullName evidence="1">Uncharacterized protein</fullName>
    </submittedName>
</protein>
<dbReference type="EMBL" id="SGXA01000002">
    <property type="protein sequence ID" value="RZS71907.1"/>
    <property type="molecule type" value="Genomic_DNA"/>
</dbReference>
<dbReference type="Proteomes" id="UP000293874">
    <property type="component" value="Unassembled WGS sequence"/>
</dbReference>
<evidence type="ECO:0000313" key="1">
    <source>
        <dbReference type="EMBL" id="RZS71907.1"/>
    </source>
</evidence>
<accession>A0A4Q7MTG6</accession>
<evidence type="ECO:0000313" key="2">
    <source>
        <dbReference type="Proteomes" id="UP000293874"/>
    </source>
</evidence>
<name>A0A4Q7MTG6_9BACT</name>